<dbReference type="GO" id="GO:0005737">
    <property type="term" value="C:cytoplasm"/>
    <property type="evidence" value="ECO:0007669"/>
    <property type="project" value="UniProtKB-SubCell"/>
</dbReference>
<feature type="region of interest" description="Disordered" evidence="8">
    <location>
        <begin position="127"/>
        <end position="148"/>
    </location>
</feature>
<dbReference type="AlphaFoldDB" id="A0A366IAI5"/>
<dbReference type="GO" id="GO:0016020">
    <property type="term" value="C:membrane"/>
    <property type="evidence" value="ECO:0007669"/>
    <property type="project" value="InterPro"/>
</dbReference>
<gene>
    <name evidence="10" type="ORF">DES36_10424</name>
</gene>
<evidence type="ECO:0000256" key="7">
    <source>
        <dbReference type="ARBA" id="ARBA00022777"/>
    </source>
</evidence>
<evidence type="ECO:0000256" key="2">
    <source>
        <dbReference type="ARBA" id="ARBA00022448"/>
    </source>
</evidence>
<evidence type="ECO:0000259" key="9">
    <source>
        <dbReference type="PROSITE" id="PS51096"/>
    </source>
</evidence>
<comment type="caution">
    <text evidence="10">The sequence shown here is derived from an EMBL/GenBank/DDBJ whole genome shotgun (WGS) entry which is preliminary data.</text>
</comment>
<dbReference type="RefSeq" id="WP_113919889.1">
    <property type="nucleotide sequence ID" value="NZ_QNRX01000004.1"/>
</dbReference>
<evidence type="ECO:0000256" key="4">
    <source>
        <dbReference type="ARBA" id="ARBA00022597"/>
    </source>
</evidence>
<proteinExistence type="predicted"/>
<dbReference type="InterPro" id="IPR036662">
    <property type="entry name" value="PTS_EIIA_man-typ_sf"/>
</dbReference>
<evidence type="ECO:0000256" key="6">
    <source>
        <dbReference type="ARBA" id="ARBA00022683"/>
    </source>
</evidence>
<reference evidence="10 11" key="1">
    <citation type="submission" date="2018-06" db="EMBL/GenBank/DDBJ databases">
        <title>Genomic Encyclopedia of Type Strains, Phase IV (KMG-IV): sequencing the most valuable type-strain genomes for metagenomic binning, comparative biology and taxonomic classification.</title>
        <authorList>
            <person name="Goeker M."/>
        </authorList>
    </citation>
    <scope>NUCLEOTIDE SEQUENCE [LARGE SCALE GENOMIC DNA]</scope>
    <source>
        <strain evidence="10 11">DSM 22112</strain>
    </source>
</reference>
<evidence type="ECO:0000256" key="5">
    <source>
        <dbReference type="ARBA" id="ARBA00022679"/>
    </source>
</evidence>
<feature type="domain" description="PTS EIIA type-4" evidence="9">
    <location>
        <begin position="1"/>
        <end position="128"/>
    </location>
</feature>
<evidence type="ECO:0000313" key="10">
    <source>
        <dbReference type="EMBL" id="RBP67325.1"/>
    </source>
</evidence>
<evidence type="ECO:0000256" key="1">
    <source>
        <dbReference type="ARBA" id="ARBA00004496"/>
    </source>
</evidence>
<keyword evidence="11" id="KW-1185">Reference proteome</keyword>
<evidence type="ECO:0000256" key="3">
    <source>
        <dbReference type="ARBA" id="ARBA00022490"/>
    </source>
</evidence>
<protein>
    <submittedName>
        <fullName evidence="10">PTS system mannose-specific IIA component</fullName>
    </submittedName>
</protein>
<keyword evidence="5" id="KW-0808">Transferase</keyword>
<dbReference type="SUPFAM" id="SSF53062">
    <property type="entry name" value="PTS system fructose IIA component-like"/>
    <property type="match status" value="1"/>
</dbReference>
<dbReference type="InterPro" id="IPR033887">
    <property type="entry name" value="PTS_IIA_man"/>
</dbReference>
<dbReference type="InterPro" id="IPR051471">
    <property type="entry name" value="Bacterial_PTS_sugar_comp"/>
</dbReference>
<evidence type="ECO:0000313" key="11">
    <source>
        <dbReference type="Proteomes" id="UP000253490"/>
    </source>
</evidence>
<evidence type="ECO:0000256" key="8">
    <source>
        <dbReference type="SAM" id="MobiDB-lite"/>
    </source>
</evidence>
<name>A0A366IAI5_9FIRM</name>
<dbReference type="GO" id="GO:0009401">
    <property type="term" value="P:phosphoenolpyruvate-dependent sugar phosphotransferase system"/>
    <property type="evidence" value="ECO:0007669"/>
    <property type="project" value="UniProtKB-KW"/>
</dbReference>
<dbReference type="Proteomes" id="UP000253490">
    <property type="component" value="Unassembled WGS sequence"/>
</dbReference>
<accession>A0A366IAI5</accession>
<comment type="subcellular location">
    <subcellularLocation>
        <location evidence="1">Cytoplasm</location>
    </subcellularLocation>
</comment>
<dbReference type="PROSITE" id="PS51096">
    <property type="entry name" value="PTS_EIIA_TYPE_4"/>
    <property type="match status" value="1"/>
</dbReference>
<keyword evidence="7" id="KW-0418">Kinase</keyword>
<dbReference type="EMBL" id="QNRX01000004">
    <property type="protein sequence ID" value="RBP67325.1"/>
    <property type="molecule type" value="Genomic_DNA"/>
</dbReference>
<dbReference type="PANTHER" id="PTHR33799:SF1">
    <property type="entry name" value="PTS SYSTEM MANNOSE-SPECIFIC EIIAB COMPONENT-RELATED"/>
    <property type="match status" value="1"/>
</dbReference>
<dbReference type="GO" id="GO:0016301">
    <property type="term" value="F:kinase activity"/>
    <property type="evidence" value="ECO:0007669"/>
    <property type="project" value="UniProtKB-KW"/>
</dbReference>
<keyword evidence="4" id="KW-0762">Sugar transport</keyword>
<sequence>MVGLLLISHGEMAAGMMDSLNLIAGSAESIDTVSLIAGQDFELFKNEISEKIKALDSGDGVLILVDLFGASPYNASMFLYKELKESGIHIRIVTGMSLSMLLEINAMRGSMSLEQLAQHAVNSGRDGIQEPISQMSNSTETDDEEGDY</sequence>
<dbReference type="OrthoDB" id="9788818at2"/>
<keyword evidence="6" id="KW-0598">Phosphotransferase system</keyword>
<dbReference type="Pfam" id="PF03610">
    <property type="entry name" value="EIIA-man"/>
    <property type="match status" value="1"/>
</dbReference>
<dbReference type="CDD" id="cd00006">
    <property type="entry name" value="PTS_IIA_man"/>
    <property type="match status" value="1"/>
</dbReference>
<dbReference type="InterPro" id="IPR004701">
    <property type="entry name" value="PTS_EIIA_man-typ"/>
</dbReference>
<keyword evidence="3" id="KW-0963">Cytoplasm</keyword>
<dbReference type="Gene3D" id="3.40.50.510">
    <property type="entry name" value="Phosphotransferase system, mannose-type IIA component"/>
    <property type="match status" value="1"/>
</dbReference>
<keyword evidence="2" id="KW-0813">Transport</keyword>
<dbReference type="PANTHER" id="PTHR33799">
    <property type="entry name" value="PTS PERMEASE-RELATED-RELATED"/>
    <property type="match status" value="1"/>
</dbReference>
<organism evidence="10 11">
    <name type="scientific">Alkalibaculum bacchi</name>
    <dbReference type="NCBI Taxonomy" id="645887"/>
    <lineage>
        <taxon>Bacteria</taxon>
        <taxon>Bacillati</taxon>
        <taxon>Bacillota</taxon>
        <taxon>Clostridia</taxon>
        <taxon>Eubacteriales</taxon>
        <taxon>Eubacteriaceae</taxon>
        <taxon>Alkalibaculum</taxon>
    </lineage>
</organism>